<keyword evidence="2" id="KW-1185">Reference proteome</keyword>
<dbReference type="InParanoid" id="A0A0C3NBS1"/>
<accession>A0A0C3NBS1</accession>
<name>A0A0C3NBS1_PISTI</name>
<evidence type="ECO:0000313" key="2">
    <source>
        <dbReference type="Proteomes" id="UP000054217"/>
    </source>
</evidence>
<evidence type="ECO:0000313" key="1">
    <source>
        <dbReference type="EMBL" id="KIN98574.1"/>
    </source>
</evidence>
<dbReference type="Proteomes" id="UP000054217">
    <property type="component" value="Unassembled WGS sequence"/>
</dbReference>
<gene>
    <name evidence="1" type="ORF">M404DRAFT_1005270</name>
</gene>
<sequence>MTTFCCQAALIPLSARVYGIDLVSGTLVACSYHQLLATTMFLSFCYQLDDFTRCQLPIQRRRFDLILISLPAMHILVPQSLGHSRLIHLISTAVFCQSVNPTDTIHGA</sequence>
<organism evidence="1 2">
    <name type="scientific">Pisolithus tinctorius Marx 270</name>
    <dbReference type="NCBI Taxonomy" id="870435"/>
    <lineage>
        <taxon>Eukaryota</taxon>
        <taxon>Fungi</taxon>
        <taxon>Dikarya</taxon>
        <taxon>Basidiomycota</taxon>
        <taxon>Agaricomycotina</taxon>
        <taxon>Agaricomycetes</taxon>
        <taxon>Agaricomycetidae</taxon>
        <taxon>Boletales</taxon>
        <taxon>Sclerodermatineae</taxon>
        <taxon>Pisolithaceae</taxon>
        <taxon>Pisolithus</taxon>
    </lineage>
</organism>
<proteinExistence type="predicted"/>
<dbReference type="EMBL" id="KN832014">
    <property type="protein sequence ID" value="KIN98574.1"/>
    <property type="molecule type" value="Genomic_DNA"/>
</dbReference>
<dbReference type="HOGENOM" id="CLU_2198046_0_0_1"/>
<reference evidence="2" key="2">
    <citation type="submission" date="2015-01" db="EMBL/GenBank/DDBJ databases">
        <title>Evolutionary Origins and Diversification of the Mycorrhizal Mutualists.</title>
        <authorList>
            <consortium name="DOE Joint Genome Institute"/>
            <consortium name="Mycorrhizal Genomics Consortium"/>
            <person name="Kohler A."/>
            <person name="Kuo A."/>
            <person name="Nagy L.G."/>
            <person name="Floudas D."/>
            <person name="Copeland A."/>
            <person name="Barry K.W."/>
            <person name="Cichocki N."/>
            <person name="Veneault-Fourrey C."/>
            <person name="LaButti K."/>
            <person name="Lindquist E.A."/>
            <person name="Lipzen A."/>
            <person name="Lundell T."/>
            <person name="Morin E."/>
            <person name="Murat C."/>
            <person name="Riley R."/>
            <person name="Ohm R."/>
            <person name="Sun H."/>
            <person name="Tunlid A."/>
            <person name="Henrissat B."/>
            <person name="Grigoriev I.V."/>
            <person name="Hibbett D.S."/>
            <person name="Martin F."/>
        </authorList>
    </citation>
    <scope>NUCLEOTIDE SEQUENCE [LARGE SCALE GENOMIC DNA]</scope>
    <source>
        <strain evidence="2">Marx 270</strain>
    </source>
</reference>
<protein>
    <submittedName>
        <fullName evidence="1">Uncharacterized protein</fullName>
    </submittedName>
</protein>
<reference evidence="1 2" key="1">
    <citation type="submission" date="2014-04" db="EMBL/GenBank/DDBJ databases">
        <authorList>
            <consortium name="DOE Joint Genome Institute"/>
            <person name="Kuo A."/>
            <person name="Kohler A."/>
            <person name="Costa M.D."/>
            <person name="Nagy L.G."/>
            <person name="Floudas D."/>
            <person name="Copeland A."/>
            <person name="Barry K.W."/>
            <person name="Cichocki N."/>
            <person name="Veneault-Fourrey C."/>
            <person name="LaButti K."/>
            <person name="Lindquist E.A."/>
            <person name="Lipzen A."/>
            <person name="Lundell T."/>
            <person name="Morin E."/>
            <person name="Murat C."/>
            <person name="Sun H."/>
            <person name="Tunlid A."/>
            <person name="Henrissat B."/>
            <person name="Grigoriev I.V."/>
            <person name="Hibbett D.S."/>
            <person name="Martin F."/>
            <person name="Nordberg H.P."/>
            <person name="Cantor M.N."/>
            <person name="Hua S.X."/>
        </authorList>
    </citation>
    <scope>NUCLEOTIDE SEQUENCE [LARGE SCALE GENOMIC DNA]</scope>
    <source>
        <strain evidence="1 2">Marx 270</strain>
    </source>
</reference>
<dbReference type="AlphaFoldDB" id="A0A0C3NBS1"/>